<evidence type="ECO:0000256" key="1">
    <source>
        <dbReference type="ARBA" id="ARBA00004442"/>
    </source>
</evidence>
<evidence type="ECO:0000256" key="5">
    <source>
        <dbReference type="ARBA" id="ARBA00023237"/>
    </source>
</evidence>
<comment type="caution">
    <text evidence="8">The sequence shown here is derived from an EMBL/GenBank/DDBJ whole genome shotgun (WGS) entry which is preliminary data.</text>
</comment>
<evidence type="ECO:0000256" key="3">
    <source>
        <dbReference type="ARBA" id="ARBA00022729"/>
    </source>
</evidence>
<dbReference type="AlphaFoldDB" id="A0A928GGM2"/>
<evidence type="ECO:0000256" key="2">
    <source>
        <dbReference type="ARBA" id="ARBA00006275"/>
    </source>
</evidence>
<evidence type="ECO:0000259" key="7">
    <source>
        <dbReference type="Pfam" id="PF14322"/>
    </source>
</evidence>
<dbReference type="EMBL" id="SUYD01000003">
    <property type="protein sequence ID" value="MBE6265429.1"/>
    <property type="molecule type" value="Genomic_DNA"/>
</dbReference>
<dbReference type="PROSITE" id="PS51257">
    <property type="entry name" value="PROKAR_LIPOPROTEIN"/>
    <property type="match status" value="1"/>
</dbReference>
<dbReference type="SUPFAM" id="SSF48452">
    <property type="entry name" value="TPR-like"/>
    <property type="match status" value="1"/>
</dbReference>
<dbReference type="InterPro" id="IPR011990">
    <property type="entry name" value="TPR-like_helical_dom_sf"/>
</dbReference>
<keyword evidence="5" id="KW-0998">Cell outer membrane</keyword>
<accession>A0A928GGM2</accession>
<evidence type="ECO:0000259" key="6">
    <source>
        <dbReference type="Pfam" id="PF07980"/>
    </source>
</evidence>
<evidence type="ECO:0000313" key="9">
    <source>
        <dbReference type="Proteomes" id="UP000763088"/>
    </source>
</evidence>
<feature type="domain" description="RagB/SusD" evidence="6">
    <location>
        <begin position="324"/>
        <end position="592"/>
    </location>
</feature>
<dbReference type="Proteomes" id="UP000763088">
    <property type="component" value="Unassembled WGS sequence"/>
</dbReference>
<name>A0A928GGM2_XYLRU</name>
<dbReference type="Gene3D" id="1.25.40.390">
    <property type="match status" value="1"/>
</dbReference>
<dbReference type="Pfam" id="PF14322">
    <property type="entry name" value="SusD-like_3"/>
    <property type="match status" value="1"/>
</dbReference>
<feature type="domain" description="SusD-like N-terminal" evidence="7">
    <location>
        <begin position="60"/>
        <end position="219"/>
    </location>
</feature>
<reference evidence="8" key="1">
    <citation type="submission" date="2019-04" db="EMBL/GenBank/DDBJ databases">
        <title>Evolution of Biomass-Degrading Anaerobic Consortia Revealed by Metagenomics.</title>
        <authorList>
            <person name="Peng X."/>
        </authorList>
    </citation>
    <scope>NUCLEOTIDE SEQUENCE</scope>
    <source>
        <strain evidence="8">SIG141</strain>
    </source>
</reference>
<protein>
    <submittedName>
        <fullName evidence="8">RagB/SusD family nutrient uptake outer membrane protein</fullName>
    </submittedName>
</protein>
<sequence length="593" mass="66519">MKQNILKFICGVSMIASFSSCDDLFEPALENNQDITQMYTWPDFARGLLDNAFLVLPYDENPTSDVATDDAVSNDNDNNYKKMATGAWTSQNNPINQWDVRYHAIQYCNLFLENCDKVLWDYSSETLNQMHLDLYKGQAYALRGLHMFYLLRAHAGKVNGEVVGVPIHLTSEDGTSDFNLPRNSFKECIDQILADFDEALKYLPMEYGDVKTMPAKYAGGSTAEYNRAFGSLQRGKIDGRMIAAFKAQVALFAASPAYASAGAMTWEQAAEYAAKSLNNVGGVAGVDPDGWRWYANVDFIDAFGFTDPDPLEICWRGVVTDEKNLEKEQNNYPPSLDGKGRVNPSQNLVDAFPMANGYPITDAKSQYDAKNPYENRDPRLKTYILVNGEKIGANGSVINTAADNEGLDGIDRENGKSTKTGYYLHKLLRDDINVTTSQGAKHFGARIRYTEIFLDYAEAANEAQGPKANVGGANYSAYDVIKALRKRAGVGGENDPYLEECAQSKDKMRELIRNERRLELCFENHRFWDLRRWNANLTEAAKGVKITTGTDGKLVYTPIEVEARDYKDYMIYGPIPYSEVLKWSSLQQNDGWK</sequence>
<comment type="subcellular location">
    <subcellularLocation>
        <location evidence="1">Cell outer membrane</location>
    </subcellularLocation>
</comment>
<gene>
    <name evidence="8" type="ORF">E7102_02995</name>
</gene>
<evidence type="ECO:0000256" key="4">
    <source>
        <dbReference type="ARBA" id="ARBA00023136"/>
    </source>
</evidence>
<keyword evidence="3" id="KW-0732">Signal</keyword>
<keyword evidence="4" id="KW-0472">Membrane</keyword>
<comment type="similarity">
    <text evidence="2">Belongs to the SusD family.</text>
</comment>
<dbReference type="InterPro" id="IPR012944">
    <property type="entry name" value="SusD_RagB_dom"/>
</dbReference>
<dbReference type="GO" id="GO:0009279">
    <property type="term" value="C:cell outer membrane"/>
    <property type="evidence" value="ECO:0007669"/>
    <property type="project" value="UniProtKB-SubCell"/>
</dbReference>
<organism evidence="8 9">
    <name type="scientific">Xylanibacter ruminicola</name>
    <name type="common">Prevotella ruminicola</name>
    <dbReference type="NCBI Taxonomy" id="839"/>
    <lineage>
        <taxon>Bacteria</taxon>
        <taxon>Pseudomonadati</taxon>
        <taxon>Bacteroidota</taxon>
        <taxon>Bacteroidia</taxon>
        <taxon>Bacteroidales</taxon>
        <taxon>Prevotellaceae</taxon>
        <taxon>Xylanibacter</taxon>
    </lineage>
</organism>
<dbReference type="InterPro" id="IPR033985">
    <property type="entry name" value="SusD-like_N"/>
</dbReference>
<proteinExistence type="inferred from homology"/>
<evidence type="ECO:0000313" key="8">
    <source>
        <dbReference type="EMBL" id="MBE6265429.1"/>
    </source>
</evidence>
<dbReference type="Pfam" id="PF07980">
    <property type="entry name" value="SusD_RagB"/>
    <property type="match status" value="1"/>
</dbReference>